<feature type="domain" description="26S proteasome regulatory subunit Rpn7 N-terminal" evidence="7">
    <location>
        <begin position="150"/>
        <end position="232"/>
    </location>
</feature>
<comment type="caution">
    <text evidence="8">The sequence shown here is derived from an EMBL/GenBank/DDBJ whole genome shotgun (WGS) entry which is preliminary data.</text>
</comment>
<dbReference type="InterPro" id="IPR045135">
    <property type="entry name" value="Rpn7_N"/>
</dbReference>
<dbReference type="EMBL" id="JQDR03002429">
    <property type="protein sequence ID" value="KAA0203121.1"/>
    <property type="molecule type" value="Genomic_DNA"/>
</dbReference>
<evidence type="ECO:0000259" key="7">
    <source>
        <dbReference type="Pfam" id="PF10602"/>
    </source>
</evidence>
<feature type="compositionally biased region" description="Gly residues" evidence="6">
    <location>
        <begin position="126"/>
        <end position="135"/>
    </location>
</feature>
<sequence>MEPMVVDPVNEENDNQEEEAVIVENSNLDLDLFSSNYGGLGRLYRLIFIADRCPGLREEALLMALAHVQTTCNVALYNKIIQKLHQPGRLINPKNCFDIDFLHCHYAELRLSSGSGGSGNLPDVAAGGGEAGASGGVSSARSTQSIPGPDLQWIEAKTKKASMKLEKLDADLKSSKVNSIKESIRRGHDELGDHYLDCGELSNALKCYSRARDYCTSHVHILTMCLNVIKVVI</sequence>
<dbReference type="PANTHER" id="PTHR14145">
    <property type="entry name" value="26S PROTESOME SUBUNIT 6"/>
    <property type="match status" value="1"/>
</dbReference>
<reference evidence="8" key="1">
    <citation type="submission" date="2014-08" db="EMBL/GenBank/DDBJ databases">
        <authorList>
            <person name="Murali S."/>
            <person name="Richards S."/>
            <person name="Bandaranaike D."/>
            <person name="Bellair M."/>
            <person name="Blankenburg K."/>
            <person name="Chao H."/>
            <person name="Dinh H."/>
            <person name="Doddapaneni H."/>
            <person name="Dugan-Rocha S."/>
            <person name="Elkadiri S."/>
            <person name="Gnanaolivu R."/>
            <person name="Hughes D."/>
            <person name="Lee S."/>
            <person name="Li M."/>
            <person name="Ming W."/>
            <person name="Munidasa M."/>
            <person name="Muniz J."/>
            <person name="Nguyen L."/>
            <person name="Osuji N."/>
            <person name="Pu L.-L."/>
            <person name="Puazo M."/>
            <person name="Skinner E."/>
            <person name="Qu C."/>
            <person name="Quiroz J."/>
            <person name="Raj R."/>
            <person name="Weissenberger G."/>
            <person name="Xin Y."/>
            <person name="Zou X."/>
            <person name="Han Y."/>
            <person name="Worley K."/>
            <person name="Muzny D."/>
            <person name="Gibbs R."/>
        </authorList>
    </citation>
    <scope>NUCLEOTIDE SEQUENCE</scope>
    <source>
        <strain evidence="8">HAZT.00-mixed</strain>
        <tissue evidence="8">Whole organism</tissue>
    </source>
</reference>
<evidence type="ECO:0000313" key="8">
    <source>
        <dbReference type="EMBL" id="KAA0203121.1"/>
    </source>
</evidence>
<accession>A0A6A0HD08</accession>
<dbReference type="Proteomes" id="UP000711488">
    <property type="component" value="Unassembled WGS sequence"/>
</dbReference>
<dbReference type="InterPro" id="IPR019585">
    <property type="entry name" value="Rpn7/CSN1"/>
</dbReference>
<protein>
    <recommendedName>
        <fullName evidence="7">26S proteasome regulatory subunit Rpn7 N-terminal domain-containing protein</fullName>
    </recommendedName>
</protein>
<evidence type="ECO:0000256" key="2">
    <source>
        <dbReference type="ARBA" id="ARBA00004496"/>
    </source>
</evidence>
<comment type="subcellular location">
    <subcellularLocation>
        <location evidence="2">Cytoplasm</location>
    </subcellularLocation>
    <subcellularLocation>
        <location evidence="1">Nucleus</location>
    </subcellularLocation>
</comment>
<dbReference type="Gene3D" id="1.25.40.570">
    <property type="match status" value="2"/>
</dbReference>
<dbReference type="OrthoDB" id="422427at2759"/>
<keyword evidence="5" id="KW-0539">Nucleus</keyword>
<keyword evidence="4" id="KW-0736">Signalosome</keyword>
<evidence type="ECO:0000256" key="6">
    <source>
        <dbReference type="SAM" id="MobiDB-lite"/>
    </source>
</evidence>
<dbReference type="AlphaFoldDB" id="A0A6A0HD08"/>
<evidence type="ECO:0000256" key="3">
    <source>
        <dbReference type="ARBA" id="ARBA00022490"/>
    </source>
</evidence>
<keyword evidence="3" id="KW-0963">Cytoplasm</keyword>
<evidence type="ECO:0000256" key="1">
    <source>
        <dbReference type="ARBA" id="ARBA00004123"/>
    </source>
</evidence>
<feature type="non-terminal residue" evidence="8">
    <location>
        <position position="233"/>
    </location>
</feature>
<name>A0A6A0HD08_HYAAZ</name>
<evidence type="ECO:0000256" key="5">
    <source>
        <dbReference type="ARBA" id="ARBA00023242"/>
    </source>
</evidence>
<gene>
    <name evidence="8" type="ORF">HAZT_HAZT008907</name>
</gene>
<dbReference type="GO" id="GO:0008180">
    <property type="term" value="C:COP9 signalosome"/>
    <property type="evidence" value="ECO:0007669"/>
    <property type="project" value="UniProtKB-KW"/>
</dbReference>
<reference evidence="8" key="2">
    <citation type="journal article" date="2018" name="Environ. Sci. Technol.">
        <title>The Toxicogenome of Hyalella azteca: A Model for Sediment Ecotoxicology and Evolutionary Toxicology.</title>
        <authorList>
            <person name="Poynton H.C."/>
            <person name="Hasenbein S."/>
            <person name="Benoit J.B."/>
            <person name="Sepulveda M.S."/>
            <person name="Poelchau M.F."/>
            <person name="Hughes D.S.T."/>
            <person name="Murali S.C."/>
            <person name="Chen S."/>
            <person name="Glastad K.M."/>
            <person name="Goodisman M.A.D."/>
            <person name="Werren J.H."/>
            <person name="Vineis J.H."/>
            <person name="Bowen J.L."/>
            <person name="Friedrich M."/>
            <person name="Jones J."/>
            <person name="Robertson H.M."/>
            <person name="Feyereisen R."/>
            <person name="Mechler-Hickson A."/>
            <person name="Mathers N."/>
            <person name="Lee C.E."/>
            <person name="Colbourne J.K."/>
            <person name="Biales A."/>
            <person name="Johnston J.S."/>
            <person name="Wellborn G.A."/>
            <person name="Rosendale A.J."/>
            <person name="Cridge A.G."/>
            <person name="Munoz-Torres M.C."/>
            <person name="Bain P.A."/>
            <person name="Manny A.R."/>
            <person name="Major K.M."/>
            <person name="Lambert F.N."/>
            <person name="Vulpe C.D."/>
            <person name="Tuck P."/>
            <person name="Blalock B.J."/>
            <person name="Lin Y.Y."/>
            <person name="Smith M.E."/>
            <person name="Ochoa-Acuna H."/>
            <person name="Chen M.M."/>
            <person name="Childers C.P."/>
            <person name="Qu J."/>
            <person name="Dugan S."/>
            <person name="Lee S.L."/>
            <person name="Chao H."/>
            <person name="Dinh H."/>
            <person name="Han Y."/>
            <person name="Doddapaneni H."/>
            <person name="Worley K.C."/>
            <person name="Muzny D.M."/>
            <person name="Gibbs R.A."/>
            <person name="Richards S."/>
        </authorList>
    </citation>
    <scope>NUCLEOTIDE SEQUENCE</scope>
    <source>
        <strain evidence="8">HAZT.00-mixed</strain>
        <tissue evidence="8">Whole organism</tissue>
    </source>
</reference>
<organism evidence="8">
    <name type="scientific">Hyalella azteca</name>
    <name type="common">Amphipod</name>
    <dbReference type="NCBI Taxonomy" id="294128"/>
    <lineage>
        <taxon>Eukaryota</taxon>
        <taxon>Metazoa</taxon>
        <taxon>Ecdysozoa</taxon>
        <taxon>Arthropoda</taxon>
        <taxon>Crustacea</taxon>
        <taxon>Multicrustacea</taxon>
        <taxon>Malacostraca</taxon>
        <taxon>Eumalacostraca</taxon>
        <taxon>Peracarida</taxon>
        <taxon>Amphipoda</taxon>
        <taxon>Senticaudata</taxon>
        <taxon>Talitrida</taxon>
        <taxon>Talitroidea</taxon>
        <taxon>Hyalellidae</taxon>
        <taxon>Hyalella</taxon>
    </lineage>
</organism>
<evidence type="ECO:0000256" key="4">
    <source>
        <dbReference type="ARBA" id="ARBA00022790"/>
    </source>
</evidence>
<feature type="region of interest" description="Disordered" evidence="6">
    <location>
        <begin position="122"/>
        <end position="145"/>
    </location>
</feature>
<dbReference type="Pfam" id="PF10602">
    <property type="entry name" value="RPN7"/>
    <property type="match status" value="1"/>
</dbReference>
<reference evidence="8" key="3">
    <citation type="submission" date="2019-06" db="EMBL/GenBank/DDBJ databases">
        <authorList>
            <person name="Poynton C."/>
            <person name="Hasenbein S."/>
            <person name="Benoit J.B."/>
            <person name="Sepulveda M.S."/>
            <person name="Poelchau M.F."/>
            <person name="Murali S.C."/>
            <person name="Chen S."/>
            <person name="Glastad K.M."/>
            <person name="Werren J.H."/>
            <person name="Vineis J.H."/>
            <person name="Bowen J.L."/>
            <person name="Friedrich M."/>
            <person name="Jones J."/>
            <person name="Robertson H.M."/>
            <person name="Feyereisen R."/>
            <person name="Mechler-Hickson A."/>
            <person name="Mathers N."/>
            <person name="Lee C.E."/>
            <person name="Colbourne J.K."/>
            <person name="Biales A."/>
            <person name="Johnston J.S."/>
            <person name="Wellborn G.A."/>
            <person name="Rosendale A.J."/>
            <person name="Cridge A.G."/>
            <person name="Munoz-Torres M.C."/>
            <person name="Bain P.A."/>
            <person name="Manny A.R."/>
            <person name="Major K.M."/>
            <person name="Lambert F.N."/>
            <person name="Vulpe C.D."/>
            <person name="Tuck P."/>
            <person name="Blalock B.J."/>
            <person name="Lin Y.-Y."/>
            <person name="Smith M.E."/>
            <person name="Ochoa-Acuna H."/>
            <person name="Chen M.-J.M."/>
            <person name="Childers C.P."/>
            <person name="Qu J."/>
            <person name="Dugan S."/>
            <person name="Lee S.L."/>
            <person name="Chao H."/>
            <person name="Dinh H."/>
            <person name="Han Y."/>
            <person name="Doddapaneni H."/>
            <person name="Worley K.C."/>
            <person name="Muzny D.M."/>
            <person name="Gibbs R.A."/>
            <person name="Richards S."/>
        </authorList>
    </citation>
    <scope>NUCLEOTIDE SEQUENCE</scope>
    <source>
        <strain evidence="8">HAZT.00-mixed</strain>
        <tissue evidence="8">Whole organism</tissue>
    </source>
</reference>
<proteinExistence type="predicted"/>
<dbReference type="GO" id="GO:0005737">
    <property type="term" value="C:cytoplasm"/>
    <property type="evidence" value="ECO:0007669"/>
    <property type="project" value="UniProtKB-SubCell"/>
</dbReference>
<dbReference type="PANTHER" id="PTHR14145:SF2">
    <property type="entry name" value="COP9 SIGNALOSOME COMPLEX SUBUNIT 1"/>
    <property type="match status" value="1"/>
</dbReference>